<dbReference type="InterPro" id="IPR045009">
    <property type="entry name" value="CASPL-5"/>
</dbReference>
<evidence type="ECO:0000256" key="2">
    <source>
        <dbReference type="ARBA" id="ARBA00007651"/>
    </source>
</evidence>
<comment type="subcellular location">
    <subcellularLocation>
        <location evidence="1 8">Cell membrane</location>
        <topology evidence="1 8">Multi-pass membrane protein</topology>
    </subcellularLocation>
</comment>
<dbReference type="Proteomes" id="UP000290289">
    <property type="component" value="Chromosome 4"/>
</dbReference>
<evidence type="ECO:0000256" key="3">
    <source>
        <dbReference type="ARBA" id="ARBA00011489"/>
    </source>
</evidence>
<keyword evidence="4 8" id="KW-1003">Cell membrane</keyword>
<comment type="similarity">
    <text evidence="2 8">Belongs to the Casparian strip membrane proteins (CASP) family.</text>
</comment>
<dbReference type="PANTHER" id="PTHR32021:SF0">
    <property type="entry name" value="CASP-LIKE PROTEIN 5B2"/>
    <property type="match status" value="1"/>
</dbReference>
<comment type="caution">
    <text evidence="10">The sequence shown here is derived from an EMBL/GenBank/DDBJ whole genome shotgun (WGS) entry which is preliminary data.</text>
</comment>
<keyword evidence="6 8" id="KW-1133">Transmembrane helix</keyword>
<feature type="domain" description="Casparian strip membrane protein" evidence="9">
    <location>
        <begin position="40"/>
        <end position="172"/>
    </location>
</feature>
<gene>
    <name evidence="10" type="ORF">DVH24_026704</name>
</gene>
<dbReference type="Pfam" id="PF04535">
    <property type="entry name" value="CASP_dom"/>
    <property type="match status" value="1"/>
</dbReference>
<feature type="transmembrane region" description="Helical" evidence="8">
    <location>
        <begin position="44"/>
        <end position="65"/>
    </location>
</feature>
<protein>
    <recommendedName>
        <fullName evidence="8">CASP-like protein</fullName>
    </recommendedName>
</protein>
<keyword evidence="5 8" id="KW-0812">Transmembrane</keyword>
<organism evidence="10 11">
    <name type="scientific">Malus domestica</name>
    <name type="common">Apple</name>
    <name type="synonym">Pyrus malus</name>
    <dbReference type="NCBI Taxonomy" id="3750"/>
    <lineage>
        <taxon>Eukaryota</taxon>
        <taxon>Viridiplantae</taxon>
        <taxon>Streptophyta</taxon>
        <taxon>Embryophyta</taxon>
        <taxon>Tracheophyta</taxon>
        <taxon>Spermatophyta</taxon>
        <taxon>Magnoliopsida</taxon>
        <taxon>eudicotyledons</taxon>
        <taxon>Gunneridae</taxon>
        <taxon>Pentapetalae</taxon>
        <taxon>rosids</taxon>
        <taxon>fabids</taxon>
        <taxon>Rosales</taxon>
        <taxon>Rosaceae</taxon>
        <taxon>Amygdaloideae</taxon>
        <taxon>Maleae</taxon>
        <taxon>Malus</taxon>
    </lineage>
</organism>
<proteinExistence type="inferred from homology"/>
<keyword evidence="11" id="KW-1185">Reference proteome</keyword>
<evidence type="ECO:0000256" key="6">
    <source>
        <dbReference type="ARBA" id="ARBA00022989"/>
    </source>
</evidence>
<evidence type="ECO:0000256" key="8">
    <source>
        <dbReference type="RuleBase" id="RU361233"/>
    </source>
</evidence>
<evidence type="ECO:0000256" key="7">
    <source>
        <dbReference type="ARBA" id="ARBA00023136"/>
    </source>
</evidence>
<evidence type="ECO:0000256" key="5">
    <source>
        <dbReference type="ARBA" id="ARBA00022692"/>
    </source>
</evidence>
<feature type="transmembrane region" description="Helical" evidence="8">
    <location>
        <begin position="154"/>
        <end position="173"/>
    </location>
</feature>
<evidence type="ECO:0000259" key="9">
    <source>
        <dbReference type="Pfam" id="PF04535"/>
    </source>
</evidence>
<feature type="transmembrane region" description="Helical" evidence="8">
    <location>
        <begin position="77"/>
        <end position="101"/>
    </location>
</feature>
<name>A0A498K7A0_MALDO</name>
<keyword evidence="7 8" id="KW-0472">Membrane</keyword>
<feature type="transmembrane region" description="Helical" evidence="8">
    <location>
        <begin position="121"/>
        <end position="142"/>
    </location>
</feature>
<dbReference type="AlphaFoldDB" id="A0A498K7A0"/>
<dbReference type="InterPro" id="IPR006702">
    <property type="entry name" value="CASP_dom"/>
</dbReference>
<dbReference type="GO" id="GO:0005886">
    <property type="term" value="C:plasma membrane"/>
    <property type="evidence" value="ECO:0007669"/>
    <property type="project" value="UniProtKB-SubCell"/>
</dbReference>
<evidence type="ECO:0000313" key="11">
    <source>
        <dbReference type="Proteomes" id="UP000290289"/>
    </source>
</evidence>
<dbReference type="EMBL" id="RDQH01000330">
    <property type="protein sequence ID" value="RXI02174.1"/>
    <property type="molecule type" value="Genomic_DNA"/>
</dbReference>
<reference evidence="10 11" key="1">
    <citation type="submission" date="2018-10" db="EMBL/GenBank/DDBJ databases">
        <title>A high-quality apple genome assembly.</title>
        <authorList>
            <person name="Hu J."/>
        </authorList>
    </citation>
    <scope>NUCLEOTIDE SEQUENCE [LARGE SCALE GENOMIC DNA]</scope>
    <source>
        <strain evidence="11">cv. HFTH1</strain>
        <tissue evidence="10">Young leaf</tissue>
    </source>
</reference>
<evidence type="ECO:0000313" key="10">
    <source>
        <dbReference type="EMBL" id="RXI02174.1"/>
    </source>
</evidence>
<dbReference type="PANTHER" id="PTHR32021">
    <property type="entry name" value="CASP-LIKE PROTEIN 5B3"/>
    <property type="match status" value="1"/>
</dbReference>
<accession>A0A498K7A0</accession>
<evidence type="ECO:0000256" key="4">
    <source>
        <dbReference type="ARBA" id="ARBA00022475"/>
    </source>
</evidence>
<evidence type="ECO:0000256" key="1">
    <source>
        <dbReference type="ARBA" id="ARBA00004651"/>
    </source>
</evidence>
<comment type="subunit">
    <text evidence="3 8">Homodimer and heterodimers.</text>
</comment>
<sequence length="347" mass="38230">MAEIGGDGSRMGGAALSLAPLSLSRLSARSGSEMKELLGRPGSVSGLLLRVSQFSCAGIAIAVMVTTDRFAEFTCFCYLVSSMALQVLWSLGLACLDIYALSKKRDLQNKLLVRLFVVGDWVTATLSLAAASSSSGIAILFVRDFHFCTGRWGLPCGSYMLAVSFAFVTWILTSISSHVIIHQPPLFQYPLHVRHQSRIFLSSVEIDNLLRSLQLQQYNTEDVNVDLIRELKVTEQYVAGFHVTVVNGLHCRRVKDKQGLQLFGEQFGAYDANQLEPIFRCDDSEDIRKSSIWNVLIYEDRLLIKLDTAANESHQAPVVHLAENPNLVKNMINVLGVTMLGALDSAS</sequence>